<evidence type="ECO:0000313" key="1">
    <source>
        <dbReference type="EMBL" id="WVZ11917.1"/>
    </source>
</evidence>
<sequence>MLLEFKDVFQEPRGLPPKRDHDHAILLREGGKIPNTRPYRYPYCQKNEIEKIVSEMLQAGVIRPSTSPFSSPVILVRKKDRGGDSVWIIKYSINSRSQISF</sequence>
<accession>A0AAQ3NNX8</accession>
<evidence type="ECO:0000313" key="2">
    <source>
        <dbReference type="Proteomes" id="UP001374535"/>
    </source>
</evidence>
<dbReference type="Proteomes" id="UP001374535">
    <property type="component" value="Chromosome 5"/>
</dbReference>
<dbReference type="AlphaFoldDB" id="A0AAQ3NNX8"/>
<protein>
    <submittedName>
        <fullName evidence="1">Uncharacterized protein</fullName>
    </submittedName>
</protein>
<organism evidence="1 2">
    <name type="scientific">Vigna mungo</name>
    <name type="common">Black gram</name>
    <name type="synonym">Phaseolus mungo</name>
    <dbReference type="NCBI Taxonomy" id="3915"/>
    <lineage>
        <taxon>Eukaryota</taxon>
        <taxon>Viridiplantae</taxon>
        <taxon>Streptophyta</taxon>
        <taxon>Embryophyta</taxon>
        <taxon>Tracheophyta</taxon>
        <taxon>Spermatophyta</taxon>
        <taxon>Magnoliopsida</taxon>
        <taxon>eudicotyledons</taxon>
        <taxon>Gunneridae</taxon>
        <taxon>Pentapetalae</taxon>
        <taxon>rosids</taxon>
        <taxon>fabids</taxon>
        <taxon>Fabales</taxon>
        <taxon>Fabaceae</taxon>
        <taxon>Papilionoideae</taxon>
        <taxon>50 kb inversion clade</taxon>
        <taxon>NPAAA clade</taxon>
        <taxon>indigoferoid/millettioid clade</taxon>
        <taxon>Phaseoleae</taxon>
        <taxon>Vigna</taxon>
    </lineage>
</organism>
<dbReference type="EMBL" id="CP144696">
    <property type="protein sequence ID" value="WVZ11917.1"/>
    <property type="molecule type" value="Genomic_DNA"/>
</dbReference>
<gene>
    <name evidence="1" type="ORF">V8G54_016447</name>
</gene>
<dbReference type="Gene3D" id="3.10.10.10">
    <property type="entry name" value="HIV Type 1 Reverse Transcriptase, subunit A, domain 1"/>
    <property type="match status" value="1"/>
</dbReference>
<dbReference type="PANTHER" id="PTHR24559:SF450">
    <property type="entry name" value="RNA-DIRECTED DNA POLYMERASE HOMOLOG"/>
    <property type="match status" value="1"/>
</dbReference>
<reference evidence="1 2" key="1">
    <citation type="journal article" date="2023" name="Life. Sci Alliance">
        <title>Evolutionary insights into 3D genome organization and epigenetic landscape of Vigna mungo.</title>
        <authorList>
            <person name="Junaid A."/>
            <person name="Singh B."/>
            <person name="Bhatia S."/>
        </authorList>
    </citation>
    <scope>NUCLEOTIDE SEQUENCE [LARGE SCALE GENOMIC DNA]</scope>
    <source>
        <strain evidence="1">Urdbean</strain>
    </source>
</reference>
<dbReference type="PANTHER" id="PTHR24559">
    <property type="entry name" value="TRANSPOSON TY3-I GAG-POL POLYPROTEIN"/>
    <property type="match status" value="1"/>
</dbReference>
<dbReference type="InterPro" id="IPR053134">
    <property type="entry name" value="RNA-dir_DNA_polymerase"/>
</dbReference>
<dbReference type="SUPFAM" id="SSF56672">
    <property type="entry name" value="DNA/RNA polymerases"/>
    <property type="match status" value="1"/>
</dbReference>
<name>A0AAQ3NNX8_VIGMU</name>
<keyword evidence="2" id="KW-1185">Reference proteome</keyword>
<proteinExistence type="predicted"/>
<dbReference type="InterPro" id="IPR043502">
    <property type="entry name" value="DNA/RNA_pol_sf"/>
</dbReference>